<dbReference type="Gene3D" id="3.40.50.1110">
    <property type="entry name" value="SGNH hydrolase"/>
    <property type="match status" value="1"/>
</dbReference>
<feature type="transmembrane region" description="Helical" evidence="8">
    <location>
        <begin position="353"/>
        <end position="374"/>
    </location>
</feature>
<feature type="transmembrane region" description="Helical" evidence="8">
    <location>
        <begin position="135"/>
        <end position="157"/>
    </location>
</feature>
<dbReference type="Pfam" id="PF01757">
    <property type="entry name" value="Acyl_transf_3"/>
    <property type="match status" value="1"/>
</dbReference>
<dbReference type="GO" id="GO:0009103">
    <property type="term" value="P:lipopolysaccharide biosynthetic process"/>
    <property type="evidence" value="ECO:0007669"/>
    <property type="project" value="TreeGrafter"/>
</dbReference>
<evidence type="ECO:0000256" key="3">
    <source>
        <dbReference type="ARBA" id="ARBA00022679"/>
    </source>
</evidence>
<keyword evidence="7 11" id="KW-0012">Acyltransferase</keyword>
<dbReference type="InterPro" id="IPR002656">
    <property type="entry name" value="Acyl_transf_3_dom"/>
</dbReference>
<keyword evidence="2" id="KW-1003">Cell membrane</keyword>
<comment type="subcellular location">
    <subcellularLocation>
        <location evidence="1">Cell membrane</location>
        <topology evidence="1">Multi-pass membrane protein</topology>
    </subcellularLocation>
</comment>
<dbReference type="GO" id="GO:0005886">
    <property type="term" value="C:plasma membrane"/>
    <property type="evidence" value="ECO:0007669"/>
    <property type="project" value="UniProtKB-SubCell"/>
</dbReference>
<feature type="transmembrane region" description="Helical" evidence="8">
    <location>
        <begin position="164"/>
        <end position="184"/>
    </location>
</feature>
<dbReference type="GO" id="GO:0016788">
    <property type="term" value="F:hydrolase activity, acting on ester bonds"/>
    <property type="evidence" value="ECO:0007669"/>
    <property type="project" value="UniProtKB-ARBA"/>
</dbReference>
<dbReference type="InterPro" id="IPR036514">
    <property type="entry name" value="SGNH_hydro_sf"/>
</dbReference>
<protein>
    <submittedName>
        <fullName evidence="11">Acyltransferase family protein</fullName>
    </submittedName>
</protein>
<dbReference type="RefSeq" id="WP_111216259.1">
    <property type="nucleotide sequence ID" value="NZ_CP117255.1"/>
</dbReference>
<evidence type="ECO:0000256" key="4">
    <source>
        <dbReference type="ARBA" id="ARBA00022692"/>
    </source>
</evidence>
<evidence type="ECO:0000256" key="2">
    <source>
        <dbReference type="ARBA" id="ARBA00022475"/>
    </source>
</evidence>
<accession>A0AAF1KS95</accession>
<evidence type="ECO:0000256" key="6">
    <source>
        <dbReference type="ARBA" id="ARBA00023136"/>
    </source>
</evidence>
<evidence type="ECO:0000256" key="5">
    <source>
        <dbReference type="ARBA" id="ARBA00022989"/>
    </source>
</evidence>
<evidence type="ECO:0000259" key="9">
    <source>
        <dbReference type="Pfam" id="PF01757"/>
    </source>
</evidence>
<name>A0AAF1KS95_9HYPH</name>
<dbReference type="Pfam" id="PF19040">
    <property type="entry name" value="SGNH"/>
    <property type="match status" value="1"/>
</dbReference>
<keyword evidence="12" id="KW-1185">Reference proteome</keyword>
<dbReference type="AlphaFoldDB" id="A0AAF1KS95"/>
<sequence length="624" mass="69334">MSNVKYRGDIDGLRAVAVLSVILYHFQSGIFRGGFVGVDVFFVISGYLITSIISREMLAGQFSFIKFYERRVRRIFPALAFMLVASAIAAFVLLYPSELIDYSKSIISTLTFTSNFYFYGFRGYFLSDVETKPLLHTWSLAVEEQYYIFFPLLLLGLYRFLPRFVTAAIAVMAVLSFGLALWLMHTQQPAAFYFSPPRFWEMLAGSLLALAKIPVFPQRILREGAGAAGLFLILAAGLLYKPTTAFPGMTALAPVLGATLVIYSGSGPATLVSRLLSLRPMVFIGLLSYSLYLWHWPVAVFYHLFVERPLEPKDIVIVAPITAVLSYVSWRFVEQPARDRVAVPPRRLWIANFAISALGIVFGLWCIVASGLPLRFSPEVDRLATYLQYDDRAAYRRGTCFLDGELQTPADYDTQSCLRFSDTKPNYVLIGDSHGAHWWSGLSKTMTDVNLMQATSSGCKPLISGNGLKNCRAFMEGIYDTLGKQHPQAVIISARWVATDLPDLLATIDRLKSFGSRVYVLGPIPEYKIGLARLLATQALWGPADLTQERRVPAMKTIDEQFATALKTTGATYVSIYDLLCPPGTATCQTTTDSGVPMQWDYGHLTASGSVVLARRVAPELMPH</sequence>
<feature type="transmembrane region" description="Helical" evidence="8">
    <location>
        <begin position="36"/>
        <end position="54"/>
    </location>
</feature>
<proteinExistence type="predicted"/>
<feature type="transmembrane region" description="Helical" evidence="8">
    <location>
        <begin position="190"/>
        <end position="211"/>
    </location>
</feature>
<reference evidence="12" key="2">
    <citation type="journal article" date="2023" name="MicrobiologyOpen">
        <title>Genomics of the tumorigenes clade of the family Rhizobiaceae and description of Rhizobium rhododendri sp. nov.</title>
        <authorList>
            <person name="Kuzmanovic N."/>
            <person name="diCenzo G.C."/>
            <person name="Bunk B."/>
            <person name="Sproeer C."/>
            <person name="Fruehling A."/>
            <person name="Neumann-Schaal M."/>
            <person name="Overmann J."/>
            <person name="Smalla K."/>
        </authorList>
    </citation>
    <scope>NUCLEOTIDE SEQUENCE [LARGE SCALE GENOMIC DNA]</scope>
    <source>
        <strain evidence="12">1078</strain>
    </source>
</reference>
<dbReference type="PANTHER" id="PTHR23028">
    <property type="entry name" value="ACETYLTRANSFERASE"/>
    <property type="match status" value="1"/>
</dbReference>
<keyword evidence="5 8" id="KW-1133">Transmembrane helix</keyword>
<dbReference type="Proteomes" id="UP000249499">
    <property type="component" value="Chromosome"/>
</dbReference>
<organism evidence="11 12">
    <name type="scientific">Rhizobium tumorigenes</name>
    <dbReference type="NCBI Taxonomy" id="2041385"/>
    <lineage>
        <taxon>Bacteria</taxon>
        <taxon>Pseudomonadati</taxon>
        <taxon>Pseudomonadota</taxon>
        <taxon>Alphaproteobacteria</taxon>
        <taxon>Hyphomicrobiales</taxon>
        <taxon>Rhizobiaceae</taxon>
        <taxon>Rhizobium/Agrobacterium group</taxon>
        <taxon>Rhizobium</taxon>
    </lineage>
</organism>
<dbReference type="PANTHER" id="PTHR23028:SF53">
    <property type="entry name" value="ACYL_TRANSF_3 DOMAIN-CONTAINING PROTEIN"/>
    <property type="match status" value="1"/>
</dbReference>
<evidence type="ECO:0000313" key="12">
    <source>
        <dbReference type="Proteomes" id="UP000249499"/>
    </source>
</evidence>
<feature type="transmembrane region" description="Helical" evidence="8">
    <location>
        <begin position="276"/>
        <end position="295"/>
    </location>
</feature>
<evidence type="ECO:0000313" key="11">
    <source>
        <dbReference type="EMBL" id="WFR95515.1"/>
    </source>
</evidence>
<evidence type="ECO:0000259" key="10">
    <source>
        <dbReference type="Pfam" id="PF19040"/>
    </source>
</evidence>
<dbReference type="InterPro" id="IPR050879">
    <property type="entry name" value="Acyltransferase_3"/>
</dbReference>
<reference evidence="11 12" key="1">
    <citation type="journal article" date="2018" name="Sci. Rep.">
        <title>Rhizobium tumorigenes sp. nov., a novel plant tumorigenic bacterium isolated from cane gall tumors on thornless blackberry.</title>
        <authorList>
            <person name="Kuzmanovi N."/>
            <person name="Smalla K."/>
            <person name="Gronow S."/>
            <person name="PuBawska J."/>
        </authorList>
    </citation>
    <scope>NUCLEOTIDE SEQUENCE [LARGE SCALE GENOMIC DNA]</scope>
    <source>
        <strain evidence="11 12">1078</strain>
    </source>
</reference>
<dbReference type="KEGG" id="rtu:PR017_17420"/>
<feature type="transmembrane region" description="Helical" evidence="8">
    <location>
        <begin position="12"/>
        <end position="30"/>
    </location>
</feature>
<feature type="transmembrane region" description="Helical" evidence="8">
    <location>
        <begin position="223"/>
        <end position="240"/>
    </location>
</feature>
<keyword evidence="3" id="KW-0808">Transferase</keyword>
<feature type="domain" description="SGNH" evidence="10">
    <location>
        <begin position="413"/>
        <end position="619"/>
    </location>
</feature>
<feature type="transmembrane region" description="Helical" evidence="8">
    <location>
        <begin position="75"/>
        <end position="95"/>
    </location>
</feature>
<evidence type="ECO:0000256" key="8">
    <source>
        <dbReference type="SAM" id="Phobius"/>
    </source>
</evidence>
<keyword evidence="6 8" id="KW-0472">Membrane</keyword>
<evidence type="ECO:0000256" key="7">
    <source>
        <dbReference type="ARBA" id="ARBA00023315"/>
    </source>
</evidence>
<evidence type="ECO:0000256" key="1">
    <source>
        <dbReference type="ARBA" id="ARBA00004651"/>
    </source>
</evidence>
<gene>
    <name evidence="11" type="ORF">PR017_17420</name>
</gene>
<dbReference type="EMBL" id="CP117255">
    <property type="protein sequence ID" value="WFR95515.1"/>
    <property type="molecule type" value="Genomic_DNA"/>
</dbReference>
<dbReference type="GO" id="GO:0016747">
    <property type="term" value="F:acyltransferase activity, transferring groups other than amino-acyl groups"/>
    <property type="evidence" value="ECO:0007669"/>
    <property type="project" value="InterPro"/>
</dbReference>
<feature type="transmembrane region" description="Helical" evidence="8">
    <location>
        <begin position="315"/>
        <end position="333"/>
    </location>
</feature>
<feature type="domain" description="Acyltransferase 3" evidence="9">
    <location>
        <begin position="9"/>
        <end position="328"/>
    </location>
</feature>
<dbReference type="SUPFAM" id="SSF52266">
    <property type="entry name" value="SGNH hydrolase"/>
    <property type="match status" value="1"/>
</dbReference>
<dbReference type="InterPro" id="IPR043968">
    <property type="entry name" value="SGNH"/>
</dbReference>
<keyword evidence="4 8" id="KW-0812">Transmembrane</keyword>